<organism evidence="2 3">
    <name type="scientific">Tetrahymena thermophila (strain SB210)</name>
    <dbReference type="NCBI Taxonomy" id="312017"/>
    <lineage>
        <taxon>Eukaryota</taxon>
        <taxon>Sar</taxon>
        <taxon>Alveolata</taxon>
        <taxon>Ciliophora</taxon>
        <taxon>Intramacronucleata</taxon>
        <taxon>Oligohymenophorea</taxon>
        <taxon>Hymenostomatida</taxon>
        <taxon>Tetrahymenina</taxon>
        <taxon>Tetrahymenidae</taxon>
        <taxon>Tetrahymena</taxon>
    </lineage>
</organism>
<dbReference type="AlphaFoldDB" id="Q24HR4"/>
<name>Q24HR4_TETTS</name>
<accession>Q24HR4</accession>
<keyword evidence="3" id="KW-1185">Reference proteome</keyword>
<dbReference type="Proteomes" id="UP000009168">
    <property type="component" value="Unassembled WGS sequence"/>
</dbReference>
<reference evidence="3" key="1">
    <citation type="journal article" date="2006" name="PLoS Biol.">
        <title>Macronuclear genome sequence of the ciliate Tetrahymena thermophila, a model eukaryote.</title>
        <authorList>
            <person name="Eisen J.A."/>
            <person name="Coyne R.S."/>
            <person name="Wu M."/>
            <person name="Wu D."/>
            <person name="Thiagarajan M."/>
            <person name="Wortman J.R."/>
            <person name="Badger J.H."/>
            <person name="Ren Q."/>
            <person name="Amedeo P."/>
            <person name="Jones K.M."/>
            <person name="Tallon L.J."/>
            <person name="Delcher A.L."/>
            <person name="Salzberg S.L."/>
            <person name="Silva J.C."/>
            <person name="Haas B.J."/>
            <person name="Majoros W.H."/>
            <person name="Farzad M."/>
            <person name="Carlton J.M."/>
            <person name="Smith R.K. Jr."/>
            <person name="Garg J."/>
            <person name="Pearlman R.E."/>
            <person name="Karrer K.M."/>
            <person name="Sun L."/>
            <person name="Manning G."/>
            <person name="Elde N.C."/>
            <person name="Turkewitz A.P."/>
            <person name="Asai D.J."/>
            <person name="Wilkes D.E."/>
            <person name="Wang Y."/>
            <person name="Cai H."/>
            <person name="Collins K."/>
            <person name="Stewart B.A."/>
            <person name="Lee S.R."/>
            <person name="Wilamowska K."/>
            <person name="Weinberg Z."/>
            <person name="Ruzzo W.L."/>
            <person name="Wloga D."/>
            <person name="Gaertig J."/>
            <person name="Frankel J."/>
            <person name="Tsao C.-C."/>
            <person name="Gorovsky M.A."/>
            <person name="Keeling P.J."/>
            <person name="Waller R.F."/>
            <person name="Patron N.J."/>
            <person name="Cherry J.M."/>
            <person name="Stover N.A."/>
            <person name="Krieger C.J."/>
            <person name="del Toro C."/>
            <person name="Ryder H.F."/>
            <person name="Williamson S.C."/>
            <person name="Barbeau R.A."/>
            <person name="Hamilton E.P."/>
            <person name="Orias E."/>
        </authorList>
    </citation>
    <scope>NUCLEOTIDE SEQUENCE [LARGE SCALE GENOMIC DNA]</scope>
    <source>
        <strain evidence="3">SB210</strain>
    </source>
</reference>
<dbReference type="GeneID" id="7824924"/>
<gene>
    <name evidence="2" type="ORF">TTHERM_01284810</name>
</gene>
<dbReference type="InParanoid" id="Q24HR4"/>
<evidence type="ECO:0000313" key="2">
    <source>
        <dbReference type="EMBL" id="EAS07331.2"/>
    </source>
</evidence>
<dbReference type="EMBL" id="GG662233">
    <property type="protein sequence ID" value="EAS07331.2"/>
    <property type="molecule type" value="Genomic_DNA"/>
</dbReference>
<feature type="region of interest" description="Disordered" evidence="1">
    <location>
        <begin position="281"/>
        <end position="302"/>
    </location>
</feature>
<proteinExistence type="predicted"/>
<evidence type="ECO:0000313" key="3">
    <source>
        <dbReference type="Proteomes" id="UP000009168"/>
    </source>
</evidence>
<protein>
    <submittedName>
        <fullName evidence="2">Uncharacterized protein</fullName>
    </submittedName>
</protein>
<dbReference type="RefSeq" id="XP_001027573.2">
    <property type="nucleotide sequence ID" value="XM_001027573.2"/>
</dbReference>
<feature type="compositionally biased region" description="Low complexity" evidence="1">
    <location>
        <begin position="289"/>
        <end position="302"/>
    </location>
</feature>
<dbReference type="HOGENOM" id="CLU_474512_0_0_1"/>
<dbReference type="KEGG" id="tet:TTHERM_01284810"/>
<evidence type="ECO:0000256" key="1">
    <source>
        <dbReference type="SAM" id="MobiDB-lite"/>
    </source>
</evidence>
<sequence>MDGQLQQKGKVEIKTGMTHKQIWDKDIFFFLDKISKLLCTYAQSSGQIYLLKELLELSHAMVYADYALIDIQLDYEFTDKTNEKKFKQSIENSKKIVNKGQVSDSDKKNSFQWFQTKDQIEIIECELNSFFVSVYGLMFPVKISRLQQLKNDIKDYLQYLCYIGEVVKQAGKIDDYHNLMRSFFLNYFNDNETFLWFEQLVIQFATGGDTSSNSNGAAATGAATTGAATTSAAATGAATTTNATDTGAAPSATTNTVSGGAQKKLGFIESFLQQQLKTTNNKKYGGQNQTQPQTQPQTQTQTQTQAKDILEVLISYLKILQVNRNNQ</sequence>